<reference evidence="2" key="1">
    <citation type="journal article" date="2022" name="bioRxiv">
        <title>Sequencing and chromosome-scale assembly of the giantPleurodeles waltlgenome.</title>
        <authorList>
            <person name="Brown T."/>
            <person name="Elewa A."/>
            <person name="Iarovenko S."/>
            <person name="Subramanian E."/>
            <person name="Araus A.J."/>
            <person name="Petzold A."/>
            <person name="Susuki M."/>
            <person name="Suzuki K.-i.T."/>
            <person name="Hayashi T."/>
            <person name="Toyoda A."/>
            <person name="Oliveira C."/>
            <person name="Osipova E."/>
            <person name="Leigh N.D."/>
            <person name="Simon A."/>
            <person name="Yun M.H."/>
        </authorList>
    </citation>
    <scope>NUCLEOTIDE SEQUENCE</scope>
    <source>
        <strain evidence="2">20211129_DDA</strain>
        <tissue evidence="2">Liver</tissue>
    </source>
</reference>
<comment type="caution">
    <text evidence="2">The sequence shown here is derived from an EMBL/GenBank/DDBJ whole genome shotgun (WGS) entry which is preliminary data.</text>
</comment>
<protein>
    <submittedName>
        <fullName evidence="2">Uncharacterized protein</fullName>
    </submittedName>
</protein>
<feature type="region of interest" description="Disordered" evidence="1">
    <location>
        <begin position="1"/>
        <end position="50"/>
    </location>
</feature>
<gene>
    <name evidence="2" type="ORF">NDU88_002829</name>
</gene>
<name>A0AAV7SC34_PLEWA</name>
<proteinExistence type="predicted"/>
<dbReference type="AlphaFoldDB" id="A0AAV7SC34"/>
<sequence length="78" mass="8555">MTTAYSRGGGSPASPEHCPSRGPPVLPGSPRFHRARERARTTLRTSRDPIPTATAVTAEFLRPSGDWARPSTFLFFTR</sequence>
<organism evidence="2 3">
    <name type="scientific">Pleurodeles waltl</name>
    <name type="common">Iberian ribbed newt</name>
    <dbReference type="NCBI Taxonomy" id="8319"/>
    <lineage>
        <taxon>Eukaryota</taxon>
        <taxon>Metazoa</taxon>
        <taxon>Chordata</taxon>
        <taxon>Craniata</taxon>
        <taxon>Vertebrata</taxon>
        <taxon>Euteleostomi</taxon>
        <taxon>Amphibia</taxon>
        <taxon>Batrachia</taxon>
        <taxon>Caudata</taxon>
        <taxon>Salamandroidea</taxon>
        <taxon>Salamandridae</taxon>
        <taxon>Pleurodelinae</taxon>
        <taxon>Pleurodeles</taxon>
    </lineage>
</organism>
<accession>A0AAV7SC34</accession>
<dbReference type="EMBL" id="JANPWB010000008">
    <property type="protein sequence ID" value="KAJ1162361.1"/>
    <property type="molecule type" value="Genomic_DNA"/>
</dbReference>
<evidence type="ECO:0000313" key="2">
    <source>
        <dbReference type="EMBL" id="KAJ1162361.1"/>
    </source>
</evidence>
<evidence type="ECO:0000256" key="1">
    <source>
        <dbReference type="SAM" id="MobiDB-lite"/>
    </source>
</evidence>
<evidence type="ECO:0000313" key="3">
    <source>
        <dbReference type="Proteomes" id="UP001066276"/>
    </source>
</evidence>
<keyword evidence="3" id="KW-1185">Reference proteome</keyword>
<dbReference type="Proteomes" id="UP001066276">
    <property type="component" value="Chromosome 4_2"/>
</dbReference>